<evidence type="ECO:0000259" key="6">
    <source>
        <dbReference type="PROSITE" id="PS50089"/>
    </source>
</evidence>
<dbReference type="InterPro" id="IPR001841">
    <property type="entry name" value="Znf_RING"/>
</dbReference>
<dbReference type="InterPro" id="IPR013083">
    <property type="entry name" value="Znf_RING/FYVE/PHD"/>
</dbReference>
<dbReference type="Gene3D" id="2.60.210.10">
    <property type="entry name" value="Apoptosis, Tumor Necrosis Factor Receptor Associated Protein 2, Chain A"/>
    <property type="match status" value="1"/>
</dbReference>
<evidence type="ECO:0000256" key="3">
    <source>
        <dbReference type="ARBA" id="ARBA00022833"/>
    </source>
</evidence>
<dbReference type="Proteomes" id="UP001497472">
    <property type="component" value="Unassembled WGS sequence"/>
</dbReference>
<keyword evidence="8" id="KW-1185">Reference proteome</keyword>
<dbReference type="GO" id="GO:0043161">
    <property type="term" value="P:proteasome-mediated ubiquitin-dependent protein catabolic process"/>
    <property type="evidence" value="ECO:0007669"/>
    <property type="project" value="TreeGrafter"/>
</dbReference>
<evidence type="ECO:0000313" key="7">
    <source>
        <dbReference type="EMBL" id="CAK1553494.1"/>
    </source>
</evidence>
<dbReference type="InterPro" id="IPR004162">
    <property type="entry name" value="SINA-like_animal"/>
</dbReference>
<evidence type="ECO:0000256" key="4">
    <source>
        <dbReference type="PROSITE-ProRule" id="PRU00175"/>
    </source>
</evidence>
<name>A0AAV1JVE3_9NEOP</name>
<evidence type="ECO:0000313" key="8">
    <source>
        <dbReference type="Proteomes" id="UP001497472"/>
    </source>
</evidence>
<dbReference type="PANTHER" id="PTHR45877:SF2">
    <property type="entry name" value="E3 UBIQUITIN-PROTEIN LIGASE SINA-RELATED"/>
    <property type="match status" value="1"/>
</dbReference>
<protein>
    <recommendedName>
        <fullName evidence="6">RING-type domain-containing protein</fullName>
    </recommendedName>
</protein>
<dbReference type="EMBL" id="CAVLEF010000225">
    <property type="protein sequence ID" value="CAK1553494.1"/>
    <property type="molecule type" value="Genomic_DNA"/>
</dbReference>
<dbReference type="AlphaFoldDB" id="A0AAV1JVE3"/>
<gene>
    <name evidence="7" type="ORF">LNINA_LOCUS12492</name>
</gene>
<keyword evidence="3" id="KW-0862">Zinc</keyword>
<feature type="region of interest" description="Disordered" evidence="5">
    <location>
        <begin position="212"/>
        <end position="370"/>
    </location>
</feature>
<dbReference type="Pfam" id="PF21362">
    <property type="entry name" value="Sina_RING"/>
    <property type="match status" value="1"/>
</dbReference>
<sequence>MSRKETLKKALGLTIYTWSSDDELTNAAELPFVQTTQPRPSVTNQVLNRSSYSTSTYAAGNMSRLERDMYWNMLLSGPSSFWGSASYDCAEMQQINPNCPVSQLQRLDAIKRISNLNKLRRKNDRARSTRSAQTSQNDANTSEATTSAGSAGQADNEQDQVFLPHSEENSNDNEESLAADPLINGRNLQMRPQTRAHSIAINNQMNASIQELRDENREENEAGPSQVEVPQTRHLRKRRLRSPAVRLADGVGLRKRSRRDNLIMNEQGHRGQTSTQSDANPTDAVIVVNDDDEENVPEQTLSRPVHNLHNEDDAEPNRPDPLLNQTNSEEADRQFQSQSDVQSAETSTTSRAQTQEEENEATVEDRTLPPRKRYRKQKVINDRCAALLKELNAKLLSILECPVCLEWMEPPITQCGRGHLVCRSCRSRLQACPLCRKEFSTVRNRAIEAVSELVRYPCRFGCGQERQLKSRAGHESNCHLRVYRCPSTACANRDPMQRAELSKHFETRHPLYVKRGRYLKLRVWLSRKESENYIAMVGNEMFNVRLVVDPRRCVVIYVTYIGPVAQARNFSYEVFLKGQNRNRKMVYSRETHRDIESYSLIAKRKDCFYLPIHHAVNFIRRRTEASQPTNLQLELSLVINSNDPSTPDDDEPSS</sequence>
<dbReference type="SUPFAM" id="SSF57850">
    <property type="entry name" value="RING/U-box"/>
    <property type="match status" value="1"/>
</dbReference>
<feature type="compositionally biased region" description="Polar residues" evidence="5">
    <location>
        <begin position="129"/>
        <end position="155"/>
    </location>
</feature>
<dbReference type="PROSITE" id="PS50089">
    <property type="entry name" value="ZF_RING_2"/>
    <property type="match status" value="1"/>
</dbReference>
<dbReference type="InterPro" id="IPR049548">
    <property type="entry name" value="Sina-like_RING"/>
</dbReference>
<feature type="compositionally biased region" description="Polar residues" evidence="5">
    <location>
        <begin position="270"/>
        <end position="280"/>
    </location>
</feature>
<proteinExistence type="predicted"/>
<evidence type="ECO:0000256" key="5">
    <source>
        <dbReference type="SAM" id="MobiDB-lite"/>
    </source>
</evidence>
<keyword evidence="2 4" id="KW-0863">Zinc-finger</keyword>
<dbReference type="InterPro" id="IPR008974">
    <property type="entry name" value="TRAF-like"/>
</dbReference>
<reference evidence="7 8" key="1">
    <citation type="submission" date="2023-11" db="EMBL/GenBank/DDBJ databases">
        <authorList>
            <person name="Okamura Y."/>
        </authorList>
    </citation>
    <scope>NUCLEOTIDE SEQUENCE [LARGE SCALE GENOMIC DNA]</scope>
</reference>
<evidence type="ECO:0000256" key="2">
    <source>
        <dbReference type="ARBA" id="ARBA00022771"/>
    </source>
</evidence>
<feature type="domain" description="RING-type" evidence="6">
    <location>
        <begin position="401"/>
        <end position="436"/>
    </location>
</feature>
<dbReference type="Gene3D" id="3.30.40.10">
    <property type="entry name" value="Zinc/RING finger domain, C3HC4 (zinc finger)"/>
    <property type="match status" value="2"/>
</dbReference>
<dbReference type="GO" id="GO:0005737">
    <property type="term" value="C:cytoplasm"/>
    <property type="evidence" value="ECO:0007669"/>
    <property type="project" value="TreeGrafter"/>
</dbReference>
<feature type="compositionally biased region" description="Basic and acidic residues" evidence="5">
    <location>
        <begin position="308"/>
        <end position="318"/>
    </location>
</feature>
<dbReference type="GO" id="GO:0031624">
    <property type="term" value="F:ubiquitin conjugating enzyme binding"/>
    <property type="evidence" value="ECO:0007669"/>
    <property type="project" value="TreeGrafter"/>
</dbReference>
<comment type="caution">
    <text evidence="7">The sequence shown here is derived from an EMBL/GenBank/DDBJ whole genome shotgun (WGS) entry which is preliminary data.</text>
</comment>
<feature type="compositionally biased region" description="Polar residues" evidence="5">
    <location>
        <begin position="323"/>
        <end position="353"/>
    </location>
</feature>
<dbReference type="GO" id="GO:0008270">
    <property type="term" value="F:zinc ion binding"/>
    <property type="evidence" value="ECO:0007669"/>
    <property type="project" value="UniProtKB-KW"/>
</dbReference>
<feature type="region of interest" description="Disordered" evidence="5">
    <location>
        <begin position="118"/>
        <end position="155"/>
    </location>
</feature>
<dbReference type="PANTHER" id="PTHR45877">
    <property type="entry name" value="E3 UBIQUITIN-PROTEIN LIGASE SIAH2"/>
    <property type="match status" value="1"/>
</dbReference>
<evidence type="ECO:0000256" key="1">
    <source>
        <dbReference type="ARBA" id="ARBA00022723"/>
    </source>
</evidence>
<dbReference type="GO" id="GO:0061630">
    <property type="term" value="F:ubiquitin protein ligase activity"/>
    <property type="evidence" value="ECO:0007669"/>
    <property type="project" value="TreeGrafter"/>
</dbReference>
<keyword evidence="1" id="KW-0479">Metal-binding</keyword>
<organism evidence="7 8">
    <name type="scientific">Leptosia nina</name>
    <dbReference type="NCBI Taxonomy" id="320188"/>
    <lineage>
        <taxon>Eukaryota</taxon>
        <taxon>Metazoa</taxon>
        <taxon>Ecdysozoa</taxon>
        <taxon>Arthropoda</taxon>
        <taxon>Hexapoda</taxon>
        <taxon>Insecta</taxon>
        <taxon>Pterygota</taxon>
        <taxon>Neoptera</taxon>
        <taxon>Endopterygota</taxon>
        <taxon>Lepidoptera</taxon>
        <taxon>Glossata</taxon>
        <taxon>Ditrysia</taxon>
        <taxon>Papilionoidea</taxon>
        <taxon>Pieridae</taxon>
        <taxon>Pierinae</taxon>
        <taxon>Leptosia</taxon>
    </lineage>
</organism>
<dbReference type="SUPFAM" id="SSF49599">
    <property type="entry name" value="TRAF domain-like"/>
    <property type="match status" value="1"/>
</dbReference>
<accession>A0AAV1JVE3</accession>
<feature type="region of interest" description="Disordered" evidence="5">
    <location>
        <begin position="166"/>
        <end position="185"/>
    </location>
</feature>